<comment type="subcellular location">
    <subcellularLocation>
        <location evidence="1">Membrane</location>
        <topology evidence="1">Multi-pass membrane protein</topology>
    </subcellularLocation>
</comment>
<evidence type="ECO:0000256" key="2">
    <source>
        <dbReference type="ARBA" id="ARBA00006772"/>
    </source>
</evidence>
<dbReference type="GO" id="GO:0015556">
    <property type="term" value="F:C4-dicarboxylate transmembrane transporter activity"/>
    <property type="evidence" value="ECO:0007669"/>
    <property type="project" value="UniProtKB-ARBA"/>
</dbReference>
<name>A0A1S8WGQ3_OPIVI</name>
<dbReference type="GO" id="GO:0005310">
    <property type="term" value="F:dicarboxylic acid transmembrane transporter activity"/>
    <property type="evidence" value="ECO:0007669"/>
    <property type="project" value="UniProtKB-ARBA"/>
</dbReference>
<dbReference type="GO" id="GO:0005886">
    <property type="term" value="C:plasma membrane"/>
    <property type="evidence" value="ECO:0007669"/>
    <property type="project" value="TreeGrafter"/>
</dbReference>
<evidence type="ECO:0008006" key="9">
    <source>
        <dbReference type="Google" id="ProtNLM"/>
    </source>
</evidence>
<gene>
    <name evidence="7" type="ORF">X801_10608</name>
</gene>
<keyword evidence="4 6" id="KW-1133">Transmembrane helix</keyword>
<evidence type="ECO:0000313" key="8">
    <source>
        <dbReference type="Proteomes" id="UP000243686"/>
    </source>
</evidence>
<evidence type="ECO:0000313" key="7">
    <source>
        <dbReference type="EMBL" id="OON13617.1"/>
    </source>
</evidence>
<dbReference type="AlphaFoldDB" id="A0A1S8WGQ3"/>
<comment type="similarity">
    <text evidence="2">Belongs to the SLC13A/DASS transporter (TC 2.A.47) family. NADC subfamily.</text>
</comment>
<evidence type="ECO:0000256" key="6">
    <source>
        <dbReference type="SAM" id="Phobius"/>
    </source>
</evidence>
<evidence type="ECO:0000256" key="3">
    <source>
        <dbReference type="ARBA" id="ARBA00022692"/>
    </source>
</evidence>
<protein>
    <recommendedName>
        <fullName evidence="9">Citrate transporter-like domain-containing protein</fullName>
    </recommendedName>
</protein>
<keyword evidence="5 6" id="KW-0472">Membrane</keyword>
<accession>A0A1S8WGQ3</accession>
<feature type="transmembrane region" description="Helical" evidence="6">
    <location>
        <begin position="55"/>
        <end position="75"/>
    </location>
</feature>
<evidence type="ECO:0000256" key="5">
    <source>
        <dbReference type="ARBA" id="ARBA00023136"/>
    </source>
</evidence>
<feature type="non-terminal residue" evidence="7">
    <location>
        <position position="77"/>
    </location>
</feature>
<dbReference type="Proteomes" id="UP000243686">
    <property type="component" value="Unassembled WGS sequence"/>
</dbReference>
<evidence type="ECO:0000256" key="4">
    <source>
        <dbReference type="ARBA" id="ARBA00022989"/>
    </source>
</evidence>
<dbReference type="EMBL" id="KV907263">
    <property type="protein sequence ID" value="OON13617.1"/>
    <property type="molecule type" value="Genomic_DNA"/>
</dbReference>
<reference evidence="7 8" key="1">
    <citation type="submission" date="2015-03" db="EMBL/GenBank/DDBJ databases">
        <title>Draft genome of the nematode, Opisthorchis viverrini.</title>
        <authorList>
            <person name="Mitreva M."/>
        </authorList>
    </citation>
    <scope>NUCLEOTIDE SEQUENCE [LARGE SCALE GENOMIC DNA]</scope>
    <source>
        <strain evidence="7">Khon Kaen</strain>
    </source>
</reference>
<keyword evidence="8" id="KW-1185">Reference proteome</keyword>
<organism evidence="7 8">
    <name type="scientific">Opisthorchis viverrini</name>
    <name type="common">Southeast Asian liver fluke</name>
    <dbReference type="NCBI Taxonomy" id="6198"/>
    <lineage>
        <taxon>Eukaryota</taxon>
        <taxon>Metazoa</taxon>
        <taxon>Spiralia</taxon>
        <taxon>Lophotrochozoa</taxon>
        <taxon>Platyhelminthes</taxon>
        <taxon>Trematoda</taxon>
        <taxon>Digenea</taxon>
        <taxon>Opisthorchiida</taxon>
        <taxon>Opisthorchiata</taxon>
        <taxon>Opisthorchiidae</taxon>
        <taxon>Opisthorchis</taxon>
    </lineage>
</organism>
<dbReference type="InterPro" id="IPR001898">
    <property type="entry name" value="SLC13A/DASS"/>
</dbReference>
<evidence type="ECO:0000256" key="1">
    <source>
        <dbReference type="ARBA" id="ARBA00004141"/>
    </source>
</evidence>
<dbReference type="PANTHER" id="PTHR10283">
    <property type="entry name" value="SOLUTE CARRIER FAMILY 13 MEMBER"/>
    <property type="match status" value="1"/>
</dbReference>
<dbReference type="PANTHER" id="PTHR10283:SF82">
    <property type="entry name" value="SOLUTE CARRIER FAMILY 13 MEMBER 2"/>
    <property type="match status" value="1"/>
</dbReference>
<dbReference type="Pfam" id="PF00939">
    <property type="entry name" value="Na_sulph_symp"/>
    <property type="match status" value="1"/>
</dbReference>
<keyword evidence="3 6" id="KW-0812">Transmembrane</keyword>
<sequence length="77" mass="8554">MLFVGGLFVACTIEHRNLHRRIALSVLKVVGSDPKMLMLGVMLPTWFLSMWMSNTATTAMMITIVEAVIISMDAIEV</sequence>
<proteinExistence type="inferred from homology"/>